<reference evidence="2" key="2">
    <citation type="journal article" date="2015" name="Data Brief">
        <title>Shoot transcriptome of the giant reed, Arundo donax.</title>
        <authorList>
            <person name="Barrero R.A."/>
            <person name="Guerrero F.D."/>
            <person name="Moolhuijzen P."/>
            <person name="Goolsby J.A."/>
            <person name="Tidwell J."/>
            <person name="Bellgard S.E."/>
            <person name="Bellgard M.I."/>
        </authorList>
    </citation>
    <scope>NUCLEOTIDE SEQUENCE</scope>
    <source>
        <tissue evidence="2">Shoot tissue taken approximately 20 cm above the soil surface</tissue>
    </source>
</reference>
<name>A0A0A9D5L5_ARUDO</name>
<keyword evidence="1" id="KW-0175">Coiled coil</keyword>
<sequence>MLQKVAEEESSLQNLVESLKVELEAIKHEHNHLSPEFETYMIKFRLPFENVLVCTKTKTVSPQDSPYFII</sequence>
<dbReference type="AlphaFoldDB" id="A0A0A9D5L5"/>
<accession>A0A0A9D5L5</accession>
<feature type="coiled-coil region" evidence="1">
    <location>
        <begin position="2"/>
        <end position="29"/>
    </location>
</feature>
<evidence type="ECO:0000256" key="1">
    <source>
        <dbReference type="SAM" id="Coils"/>
    </source>
</evidence>
<organism evidence="2">
    <name type="scientific">Arundo donax</name>
    <name type="common">Giant reed</name>
    <name type="synonym">Donax arundinaceus</name>
    <dbReference type="NCBI Taxonomy" id="35708"/>
    <lineage>
        <taxon>Eukaryota</taxon>
        <taxon>Viridiplantae</taxon>
        <taxon>Streptophyta</taxon>
        <taxon>Embryophyta</taxon>
        <taxon>Tracheophyta</taxon>
        <taxon>Spermatophyta</taxon>
        <taxon>Magnoliopsida</taxon>
        <taxon>Liliopsida</taxon>
        <taxon>Poales</taxon>
        <taxon>Poaceae</taxon>
        <taxon>PACMAD clade</taxon>
        <taxon>Arundinoideae</taxon>
        <taxon>Arundineae</taxon>
        <taxon>Arundo</taxon>
    </lineage>
</organism>
<reference evidence="2" key="1">
    <citation type="submission" date="2014-09" db="EMBL/GenBank/DDBJ databases">
        <authorList>
            <person name="Magalhaes I.L.F."/>
            <person name="Oliveira U."/>
            <person name="Santos F.R."/>
            <person name="Vidigal T.H.D.A."/>
            <person name="Brescovit A.D."/>
            <person name="Santos A.J."/>
        </authorList>
    </citation>
    <scope>NUCLEOTIDE SEQUENCE</scope>
    <source>
        <tissue evidence="2">Shoot tissue taken approximately 20 cm above the soil surface</tissue>
    </source>
</reference>
<evidence type="ECO:0000313" key="2">
    <source>
        <dbReference type="EMBL" id="JAD79022.1"/>
    </source>
</evidence>
<proteinExistence type="predicted"/>
<dbReference type="EMBL" id="GBRH01218873">
    <property type="protein sequence ID" value="JAD79022.1"/>
    <property type="molecule type" value="Transcribed_RNA"/>
</dbReference>
<protein>
    <submittedName>
        <fullName evidence="2">Uncharacterized protein</fullName>
    </submittedName>
</protein>